<gene>
    <name evidence="2" type="ORF">A3B36_02610</name>
</gene>
<reference evidence="2 3" key="1">
    <citation type="journal article" date="2016" name="Nat. Commun.">
        <title>Thousands of microbial genomes shed light on interconnected biogeochemical processes in an aquifer system.</title>
        <authorList>
            <person name="Anantharaman K."/>
            <person name="Brown C.T."/>
            <person name="Hug L.A."/>
            <person name="Sharon I."/>
            <person name="Castelle C.J."/>
            <person name="Probst A.J."/>
            <person name="Thomas B.C."/>
            <person name="Singh A."/>
            <person name="Wilkins M.J."/>
            <person name="Karaoz U."/>
            <person name="Brodie E.L."/>
            <person name="Williams K.H."/>
            <person name="Hubbard S.S."/>
            <person name="Banfield J.F."/>
        </authorList>
    </citation>
    <scope>NUCLEOTIDE SEQUENCE [LARGE SCALE GENOMIC DNA]</scope>
</reference>
<organism evidence="2 3">
    <name type="scientific">Candidatus Uhrbacteria bacterium RIFCSPLOWO2_01_FULL_55_36</name>
    <dbReference type="NCBI Taxonomy" id="1802404"/>
    <lineage>
        <taxon>Bacteria</taxon>
        <taxon>Candidatus Uhriibacteriota</taxon>
    </lineage>
</organism>
<dbReference type="AlphaFoldDB" id="A0A1F7V4U3"/>
<evidence type="ECO:0000313" key="2">
    <source>
        <dbReference type="EMBL" id="OGL85014.1"/>
    </source>
</evidence>
<accession>A0A1F7V4U3</accession>
<proteinExistence type="predicted"/>
<sequence length="219" mass="23650">MTPHRHNPFSSSLQKNVDHRHFALMGFTQLELVVTLGIASLIVLSVGIWQADIFRFNTSLSQQLTSQHEARQTILTMVHELRTAVTADSGAYPLEIVGATQIAFYSNIDDSPAIERVRYSLQNGTLKKGVTAPSGNPVSYTGPETVTDLTAAIVNGSTPLFAYYSAAYAGTGAPLTQPVNPNVIRYVGMTLIIDKDPARPPAALRVTGGVSLRNLKDNL</sequence>
<keyword evidence="1" id="KW-1133">Transmembrane helix</keyword>
<keyword evidence="1" id="KW-0812">Transmembrane</keyword>
<keyword evidence="1" id="KW-0472">Membrane</keyword>
<evidence type="ECO:0000313" key="3">
    <source>
        <dbReference type="Proteomes" id="UP000177704"/>
    </source>
</evidence>
<protein>
    <recommendedName>
        <fullName evidence="4">Prepilin-type N-terminal cleavage/methylation domain-containing protein</fullName>
    </recommendedName>
</protein>
<feature type="transmembrane region" description="Helical" evidence="1">
    <location>
        <begin position="21"/>
        <end position="49"/>
    </location>
</feature>
<evidence type="ECO:0000256" key="1">
    <source>
        <dbReference type="SAM" id="Phobius"/>
    </source>
</evidence>
<evidence type="ECO:0008006" key="4">
    <source>
        <dbReference type="Google" id="ProtNLM"/>
    </source>
</evidence>
<dbReference type="EMBL" id="MGEM01000016">
    <property type="protein sequence ID" value="OGL85014.1"/>
    <property type="molecule type" value="Genomic_DNA"/>
</dbReference>
<comment type="caution">
    <text evidence="2">The sequence shown here is derived from an EMBL/GenBank/DDBJ whole genome shotgun (WGS) entry which is preliminary data.</text>
</comment>
<name>A0A1F7V4U3_9BACT</name>
<dbReference type="Proteomes" id="UP000177704">
    <property type="component" value="Unassembled WGS sequence"/>
</dbReference>